<keyword evidence="8" id="KW-0472">Membrane</keyword>
<evidence type="ECO:0000256" key="5">
    <source>
        <dbReference type="ARBA" id="ARBA00023002"/>
    </source>
</evidence>
<gene>
    <name evidence="9" type="ORF">VKT23_018572</name>
</gene>
<feature type="transmembrane region" description="Helical" evidence="8">
    <location>
        <begin position="6"/>
        <end position="27"/>
    </location>
</feature>
<evidence type="ECO:0000256" key="8">
    <source>
        <dbReference type="SAM" id="Phobius"/>
    </source>
</evidence>
<organism evidence="9 10">
    <name type="scientific">Marasmiellus scandens</name>
    <dbReference type="NCBI Taxonomy" id="2682957"/>
    <lineage>
        <taxon>Eukaryota</taxon>
        <taxon>Fungi</taxon>
        <taxon>Dikarya</taxon>
        <taxon>Basidiomycota</taxon>
        <taxon>Agaricomycotina</taxon>
        <taxon>Agaricomycetes</taxon>
        <taxon>Agaricomycetidae</taxon>
        <taxon>Agaricales</taxon>
        <taxon>Marasmiineae</taxon>
        <taxon>Omphalotaceae</taxon>
        <taxon>Marasmiellus</taxon>
    </lineage>
</organism>
<evidence type="ECO:0000313" key="10">
    <source>
        <dbReference type="Proteomes" id="UP001498398"/>
    </source>
</evidence>
<dbReference type="PANTHER" id="PTHR46300">
    <property type="entry name" value="P450, PUTATIVE (EUROFUNG)-RELATED-RELATED"/>
    <property type="match status" value="1"/>
</dbReference>
<keyword evidence="10" id="KW-1185">Reference proteome</keyword>
<protein>
    <submittedName>
        <fullName evidence="9">Uncharacterized protein</fullName>
    </submittedName>
</protein>
<evidence type="ECO:0000256" key="7">
    <source>
        <dbReference type="ARBA" id="ARBA00023033"/>
    </source>
</evidence>
<evidence type="ECO:0000256" key="6">
    <source>
        <dbReference type="ARBA" id="ARBA00023004"/>
    </source>
</evidence>
<keyword evidence="6" id="KW-0408">Iron</keyword>
<keyword evidence="3" id="KW-0349">Heme</keyword>
<keyword evidence="8" id="KW-1133">Transmembrane helix</keyword>
<evidence type="ECO:0000256" key="1">
    <source>
        <dbReference type="ARBA" id="ARBA00001971"/>
    </source>
</evidence>
<dbReference type="PANTHER" id="PTHR46300:SF7">
    <property type="entry name" value="P450, PUTATIVE (EUROFUNG)-RELATED"/>
    <property type="match status" value="1"/>
</dbReference>
<keyword evidence="5" id="KW-0560">Oxidoreductase</keyword>
<evidence type="ECO:0000256" key="4">
    <source>
        <dbReference type="ARBA" id="ARBA00022723"/>
    </source>
</evidence>
<evidence type="ECO:0000313" key="9">
    <source>
        <dbReference type="EMBL" id="KAK7437500.1"/>
    </source>
</evidence>
<dbReference type="InterPro" id="IPR050364">
    <property type="entry name" value="Cytochrome_P450_fung"/>
</dbReference>
<dbReference type="Proteomes" id="UP001498398">
    <property type="component" value="Unassembled WGS sequence"/>
</dbReference>
<sequence>MNLTTFLLFPVLLIILYWLSILTLHLFGKSHPPLPPGPKGLPIIGDVLSALNNKRLNNGVVQTLCAHYIEMGKKYGSDIIHINVLGDHTIVLNSVKHTNELLEKRSALYSDRPCTS</sequence>
<dbReference type="SUPFAM" id="SSF48264">
    <property type="entry name" value="Cytochrome P450"/>
    <property type="match status" value="1"/>
</dbReference>
<keyword evidence="8" id="KW-0812">Transmembrane</keyword>
<comment type="cofactor">
    <cofactor evidence="1">
        <name>heme</name>
        <dbReference type="ChEBI" id="CHEBI:30413"/>
    </cofactor>
</comment>
<comment type="similarity">
    <text evidence="2">Belongs to the cytochrome P450 family.</text>
</comment>
<accession>A0ABR1IR78</accession>
<reference evidence="9 10" key="1">
    <citation type="submission" date="2024-01" db="EMBL/GenBank/DDBJ databases">
        <title>A draft genome for the cacao thread blight pathogen Marasmiellus scandens.</title>
        <authorList>
            <person name="Baruah I.K."/>
            <person name="Leung J."/>
            <person name="Bukari Y."/>
            <person name="Amoako-Attah I."/>
            <person name="Meinhardt L.W."/>
            <person name="Bailey B.A."/>
            <person name="Cohen S.P."/>
        </authorList>
    </citation>
    <scope>NUCLEOTIDE SEQUENCE [LARGE SCALE GENOMIC DNA]</scope>
    <source>
        <strain evidence="9 10">GH-19</strain>
    </source>
</reference>
<comment type="caution">
    <text evidence="9">The sequence shown here is derived from an EMBL/GenBank/DDBJ whole genome shotgun (WGS) entry which is preliminary data.</text>
</comment>
<name>A0ABR1IR78_9AGAR</name>
<dbReference type="EMBL" id="JBANRG010000085">
    <property type="protein sequence ID" value="KAK7437500.1"/>
    <property type="molecule type" value="Genomic_DNA"/>
</dbReference>
<keyword evidence="4" id="KW-0479">Metal-binding</keyword>
<evidence type="ECO:0000256" key="2">
    <source>
        <dbReference type="ARBA" id="ARBA00010617"/>
    </source>
</evidence>
<proteinExistence type="inferred from homology"/>
<dbReference type="InterPro" id="IPR036396">
    <property type="entry name" value="Cyt_P450_sf"/>
</dbReference>
<keyword evidence="7" id="KW-0503">Monooxygenase</keyword>
<evidence type="ECO:0000256" key="3">
    <source>
        <dbReference type="ARBA" id="ARBA00022617"/>
    </source>
</evidence>
<dbReference type="Gene3D" id="1.10.630.10">
    <property type="entry name" value="Cytochrome P450"/>
    <property type="match status" value="1"/>
</dbReference>